<evidence type="ECO:0000313" key="2">
    <source>
        <dbReference type="EMBL" id="EDW59923.2"/>
    </source>
</evidence>
<feature type="compositionally biased region" description="Basic residues" evidence="1">
    <location>
        <begin position="156"/>
        <end position="170"/>
    </location>
</feature>
<feature type="compositionally biased region" description="Acidic residues" evidence="1">
    <location>
        <begin position="53"/>
        <end position="66"/>
    </location>
</feature>
<feature type="compositionally biased region" description="Basic residues" evidence="1">
    <location>
        <begin position="31"/>
        <end position="41"/>
    </location>
</feature>
<feature type="compositionally biased region" description="Low complexity" evidence="1">
    <location>
        <begin position="174"/>
        <end position="193"/>
    </location>
</feature>
<sequence length="485" mass="54988">MTSFNAPAILMPLDEYYAHYVQPKPKITKHYGFHSGKRQRQAAHLQSYKDANGEDEDEADEDESQQVDELNSSIQDANMNQISFETNDFNRLYQDTDEPMDQTNNTKQVPNADMSADSAQWRIQPNNVNRPPGAAPLVPADAPRSQPPRQTPQHGNRWHQKQNNRRRFNRGKPNNYHNNNNNNNNFNRNNCQNSVHNRLGNNPGRNTQRGQLSMEQRMRNAYNAFLGPPNNNNNNRNNINTNNNNIKQQQQQVLMNMNNHFQNGRPQLNVSAQLNPCDNQNSNYNVRNSVNNQLESYQNQSQSHPIAANWQLGSNSLTALINSANQMRPSMMSPTAQASTLIRPTAQIPIGNKTANRLGPPMRNTLDWNIPQMNVEQPSNLTNGHAPLQRNPIGANVGIVASDSLRLADLMNMDKSSCMNLNVAEVAKNAMMLLSTVFHKPILDEDVQQELSHLQKNNGLSEEPHGLDVNISPETTELRMYHRFK</sequence>
<keyword evidence="3" id="KW-1185">Reference proteome</keyword>
<organism evidence="2 3">
    <name type="scientific">Drosophila virilis</name>
    <name type="common">Fruit fly</name>
    <dbReference type="NCBI Taxonomy" id="7244"/>
    <lineage>
        <taxon>Eukaryota</taxon>
        <taxon>Metazoa</taxon>
        <taxon>Ecdysozoa</taxon>
        <taxon>Arthropoda</taxon>
        <taxon>Hexapoda</taxon>
        <taxon>Insecta</taxon>
        <taxon>Pterygota</taxon>
        <taxon>Neoptera</taxon>
        <taxon>Endopterygota</taxon>
        <taxon>Diptera</taxon>
        <taxon>Brachycera</taxon>
        <taxon>Muscomorpha</taxon>
        <taxon>Ephydroidea</taxon>
        <taxon>Drosophilidae</taxon>
        <taxon>Drosophila</taxon>
    </lineage>
</organism>
<evidence type="ECO:0000256" key="1">
    <source>
        <dbReference type="SAM" id="MobiDB-lite"/>
    </source>
</evidence>
<accession>B4LM03</accession>
<dbReference type="Proteomes" id="UP000008792">
    <property type="component" value="Unassembled WGS sequence"/>
</dbReference>
<dbReference type="KEGG" id="dvi:6626391"/>
<dbReference type="HOGENOM" id="CLU_579500_0_0_1"/>
<protein>
    <submittedName>
        <fullName evidence="2">Uncharacterized protein</fullName>
    </submittedName>
</protein>
<feature type="compositionally biased region" description="Polar residues" evidence="1">
    <location>
        <begin position="117"/>
        <end position="129"/>
    </location>
</feature>
<dbReference type="eggNOG" id="ENOG502R9DZ">
    <property type="taxonomic scope" value="Eukaryota"/>
</dbReference>
<dbReference type="STRING" id="7244.B4LM03"/>
<feature type="region of interest" description="Disordered" evidence="1">
    <location>
        <begin position="31"/>
        <end position="69"/>
    </location>
</feature>
<name>B4LM03_DROVI</name>
<feature type="region of interest" description="Disordered" evidence="1">
    <location>
        <begin position="223"/>
        <end position="243"/>
    </location>
</feature>
<evidence type="ECO:0000313" key="3">
    <source>
        <dbReference type="Proteomes" id="UP000008792"/>
    </source>
</evidence>
<feature type="compositionally biased region" description="Polar residues" evidence="1">
    <location>
        <begin position="194"/>
        <end position="209"/>
    </location>
</feature>
<gene>
    <name evidence="2" type="primary">Dvir\GJ21204</name>
    <name evidence="2" type="ORF">Dvir_GJ21204</name>
</gene>
<dbReference type="AlphaFoldDB" id="B4LM03"/>
<proteinExistence type="predicted"/>
<reference evidence="2 3" key="1">
    <citation type="journal article" date="2007" name="Nature">
        <title>Evolution of genes and genomes on the Drosophila phylogeny.</title>
        <authorList>
            <consortium name="Drosophila 12 Genomes Consortium"/>
            <person name="Clark A.G."/>
            <person name="Eisen M.B."/>
            <person name="Smith D.R."/>
            <person name="Bergman C.M."/>
            <person name="Oliver B."/>
            <person name="Markow T.A."/>
            <person name="Kaufman T.C."/>
            <person name="Kellis M."/>
            <person name="Gelbart W."/>
            <person name="Iyer V.N."/>
            <person name="Pollard D.A."/>
            <person name="Sackton T.B."/>
            <person name="Larracuente A.M."/>
            <person name="Singh N.D."/>
            <person name="Abad J.P."/>
            <person name="Abt D.N."/>
            <person name="Adryan B."/>
            <person name="Aguade M."/>
            <person name="Akashi H."/>
            <person name="Anderson W.W."/>
            <person name="Aquadro C.F."/>
            <person name="Ardell D.H."/>
            <person name="Arguello R."/>
            <person name="Artieri C.G."/>
            <person name="Barbash D.A."/>
            <person name="Barker D."/>
            <person name="Barsanti P."/>
            <person name="Batterham P."/>
            <person name="Batzoglou S."/>
            <person name="Begun D."/>
            <person name="Bhutkar A."/>
            <person name="Blanco E."/>
            <person name="Bosak S.A."/>
            <person name="Bradley R.K."/>
            <person name="Brand A.D."/>
            <person name="Brent M.R."/>
            <person name="Brooks A.N."/>
            <person name="Brown R.H."/>
            <person name="Butlin R.K."/>
            <person name="Caggese C."/>
            <person name="Calvi B.R."/>
            <person name="Bernardo de Carvalho A."/>
            <person name="Caspi A."/>
            <person name="Castrezana S."/>
            <person name="Celniker S.E."/>
            <person name="Chang J.L."/>
            <person name="Chapple C."/>
            <person name="Chatterji S."/>
            <person name="Chinwalla A."/>
            <person name="Civetta A."/>
            <person name="Clifton S.W."/>
            <person name="Comeron J.M."/>
            <person name="Costello J.C."/>
            <person name="Coyne J.A."/>
            <person name="Daub J."/>
            <person name="David R.G."/>
            <person name="Delcher A.L."/>
            <person name="Delehaunty K."/>
            <person name="Do C.B."/>
            <person name="Ebling H."/>
            <person name="Edwards K."/>
            <person name="Eickbush T."/>
            <person name="Evans J.D."/>
            <person name="Filipski A."/>
            <person name="Findeiss S."/>
            <person name="Freyhult E."/>
            <person name="Fulton L."/>
            <person name="Fulton R."/>
            <person name="Garcia A.C."/>
            <person name="Gardiner A."/>
            <person name="Garfield D.A."/>
            <person name="Garvin B.E."/>
            <person name="Gibson G."/>
            <person name="Gilbert D."/>
            <person name="Gnerre S."/>
            <person name="Godfrey J."/>
            <person name="Good R."/>
            <person name="Gotea V."/>
            <person name="Gravely B."/>
            <person name="Greenberg A.J."/>
            <person name="Griffiths-Jones S."/>
            <person name="Gross S."/>
            <person name="Guigo R."/>
            <person name="Gustafson E.A."/>
            <person name="Haerty W."/>
            <person name="Hahn M.W."/>
            <person name="Halligan D.L."/>
            <person name="Halpern A.L."/>
            <person name="Halter G.M."/>
            <person name="Han M.V."/>
            <person name="Heger A."/>
            <person name="Hillier L."/>
            <person name="Hinrichs A.S."/>
            <person name="Holmes I."/>
            <person name="Hoskins R.A."/>
            <person name="Hubisz M.J."/>
            <person name="Hultmark D."/>
            <person name="Huntley M.A."/>
            <person name="Jaffe D.B."/>
            <person name="Jagadeeshan S."/>
            <person name="Jeck W.R."/>
            <person name="Johnson J."/>
            <person name="Jones C.D."/>
            <person name="Jordan W.C."/>
            <person name="Karpen G.H."/>
            <person name="Kataoka E."/>
            <person name="Keightley P.D."/>
            <person name="Kheradpour P."/>
            <person name="Kirkness E.F."/>
            <person name="Koerich L.B."/>
            <person name="Kristiansen K."/>
            <person name="Kudrna D."/>
            <person name="Kulathinal R.J."/>
            <person name="Kumar S."/>
            <person name="Kwok R."/>
            <person name="Lander E."/>
            <person name="Langley C.H."/>
            <person name="Lapoint R."/>
            <person name="Lazzaro B.P."/>
            <person name="Lee S.J."/>
            <person name="Levesque L."/>
            <person name="Li R."/>
            <person name="Lin C.F."/>
            <person name="Lin M.F."/>
            <person name="Lindblad-Toh K."/>
            <person name="Llopart A."/>
            <person name="Long M."/>
            <person name="Low L."/>
            <person name="Lozovsky E."/>
            <person name="Lu J."/>
            <person name="Luo M."/>
            <person name="Machado C.A."/>
            <person name="Makalowski W."/>
            <person name="Marzo M."/>
            <person name="Matsuda M."/>
            <person name="Matzkin L."/>
            <person name="McAllister B."/>
            <person name="McBride C.S."/>
            <person name="McKernan B."/>
            <person name="McKernan K."/>
            <person name="Mendez-Lago M."/>
            <person name="Minx P."/>
            <person name="Mollenhauer M.U."/>
            <person name="Montooth K."/>
            <person name="Mount S.M."/>
            <person name="Mu X."/>
            <person name="Myers E."/>
            <person name="Negre B."/>
            <person name="Newfeld S."/>
            <person name="Nielsen R."/>
            <person name="Noor M.A."/>
            <person name="O'Grady P."/>
            <person name="Pachter L."/>
            <person name="Papaceit M."/>
            <person name="Parisi M.J."/>
            <person name="Parisi M."/>
            <person name="Parts L."/>
            <person name="Pedersen J.S."/>
            <person name="Pesole G."/>
            <person name="Phillippy A.M."/>
            <person name="Ponting C.P."/>
            <person name="Pop M."/>
            <person name="Porcelli D."/>
            <person name="Powell J.R."/>
            <person name="Prohaska S."/>
            <person name="Pruitt K."/>
            <person name="Puig M."/>
            <person name="Quesneville H."/>
            <person name="Ram K.R."/>
            <person name="Rand D."/>
            <person name="Rasmussen M.D."/>
            <person name="Reed L.K."/>
            <person name="Reenan R."/>
            <person name="Reily A."/>
            <person name="Remington K.A."/>
            <person name="Rieger T.T."/>
            <person name="Ritchie M.G."/>
            <person name="Robin C."/>
            <person name="Rogers Y.H."/>
            <person name="Rohde C."/>
            <person name="Rozas J."/>
            <person name="Rubenfield M.J."/>
            <person name="Ruiz A."/>
            <person name="Russo S."/>
            <person name="Salzberg S.L."/>
            <person name="Sanchez-Gracia A."/>
            <person name="Saranga D.J."/>
            <person name="Sato H."/>
            <person name="Schaeffer S.W."/>
            <person name="Schatz M.C."/>
            <person name="Schlenke T."/>
            <person name="Schwartz R."/>
            <person name="Segarra C."/>
            <person name="Singh R.S."/>
            <person name="Sirot L."/>
            <person name="Sirota M."/>
            <person name="Sisneros N.B."/>
            <person name="Smith C.D."/>
            <person name="Smith T.F."/>
            <person name="Spieth J."/>
            <person name="Stage D.E."/>
            <person name="Stark A."/>
            <person name="Stephan W."/>
            <person name="Strausberg R.L."/>
            <person name="Strempel S."/>
            <person name="Sturgill D."/>
            <person name="Sutton G."/>
            <person name="Sutton G.G."/>
            <person name="Tao W."/>
            <person name="Teichmann S."/>
            <person name="Tobari Y.N."/>
            <person name="Tomimura Y."/>
            <person name="Tsolas J.M."/>
            <person name="Valente V.L."/>
            <person name="Venter E."/>
            <person name="Venter J.C."/>
            <person name="Vicario S."/>
            <person name="Vieira F.G."/>
            <person name="Vilella A.J."/>
            <person name="Villasante A."/>
            <person name="Walenz B."/>
            <person name="Wang J."/>
            <person name="Wasserman M."/>
            <person name="Watts T."/>
            <person name="Wilson D."/>
            <person name="Wilson R.K."/>
            <person name="Wing R.A."/>
            <person name="Wolfner M.F."/>
            <person name="Wong A."/>
            <person name="Wong G.K."/>
            <person name="Wu C.I."/>
            <person name="Wu G."/>
            <person name="Yamamoto D."/>
            <person name="Yang H.P."/>
            <person name="Yang S.P."/>
            <person name="Yorke J.A."/>
            <person name="Yoshida K."/>
            <person name="Zdobnov E."/>
            <person name="Zhang P."/>
            <person name="Zhang Y."/>
            <person name="Zimin A.V."/>
            <person name="Baldwin J."/>
            <person name="Abdouelleil A."/>
            <person name="Abdulkadir J."/>
            <person name="Abebe A."/>
            <person name="Abera B."/>
            <person name="Abreu J."/>
            <person name="Acer S.C."/>
            <person name="Aftuck L."/>
            <person name="Alexander A."/>
            <person name="An P."/>
            <person name="Anderson E."/>
            <person name="Anderson S."/>
            <person name="Arachi H."/>
            <person name="Azer M."/>
            <person name="Bachantsang P."/>
            <person name="Barry A."/>
            <person name="Bayul T."/>
            <person name="Berlin A."/>
            <person name="Bessette D."/>
            <person name="Bloom T."/>
            <person name="Blye J."/>
            <person name="Boguslavskiy L."/>
            <person name="Bonnet C."/>
            <person name="Boukhgalter B."/>
            <person name="Bourzgui I."/>
            <person name="Brown A."/>
            <person name="Cahill P."/>
            <person name="Channer S."/>
            <person name="Cheshatsang Y."/>
            <person name="Chuda L."/>
            <person name="Citroen M."/>
            <person name="Collymore A."/>
            <person name="Cooke P."/>
            <person name="Costello M."/>
            <person name="D'Aco K."/>
            <person name="Daza R."/>
            <person name="De Haan G."/>
            <person name="DeGray S."/>
            <person name="DeMaso C."/>
            <person name="Dhargay N."/>
            <person name="Dooley K."/>
            <person name="Dooley E."/>
            <person name="Doricent M."/>
            <person name="Dorje P."/>
            <person name="Dorjee K."/>
            <person name="Dupes A."/>
            <person name="Elong R."/>
            <person name="Falk J."/>
            <person name="Farina A."/>
            <person name="Faro S."/>
            <person name="Ferguson D."/>
            <person name="Fisher S."/>
            <person name="Foley C.D."/>
            <person name="Franke A."/>
            <person name="Friedrich D."/>
            <person name="Gadbois L."/>
            <person name="Gearin G."/>
            <person name="Gearin C.R."/>
            <person name="Giannoukos G."/>
            <person name="Goode T."/>
            <person name="Graham J."/>
            <person name="Grandbois E."/>
            <person name="Grewal S."/>
            <person name="Gyaltsen K."/>
            <person name="Hafez N."/>
            <person name="Hagos B."/>
            <person name="Hall J."/>
            <person name="Henson C."/>
            <person name="Hollinger A."/>
            <person name="Honan T."/>
            <person name="Huard M.D."/>
            <person name="Hughes L."/>
            <person name="Hurhula B."/>
            <person name="Husby M.E."/>
            <person name="Kamat A."/>
            <person name="Kanga B."/>
            <person name="Kashin S."/>
            <person name="Khazanovich D."/>
            <person name="Kisner P."/>
            <person name="Lance K."/>
            <person name="Lara M."/>
            <person name="Lee W."/>
            <person name="Lennon N."/>
            <person name="Letendre F."/>
            <person name="LeVine R."/>
            <person name="Lipovsky A."/>
            <person name="Liu X."/>
            <person name="Liu J."/>
            <person name="Liu S."/>
            <person name="Lokyitsang T."/>
            <person name="Lokyitsang Y."/>
            <person name="Lubonja R."/>
            <person name="Lui A."/>
            <person name="MacDonald P."/>
            <person name="Magnisalis V."/>
            <person name="Maru K."/>
            <person name="Matthews C."/>
            <person name="McCusker W."/>
            <person name="McDonough S."/>
            <person name="Mehta T."/>
            <person name="Meldrim J."/>
            <person name="Meneus L."/>
            <person name="Mihai O."/>
            <person name="Mihalev A."/>
            <person name="Mihova T."/>
            <person name="Mittelman R."/>
            <person name="Mlenga V."/>
            <person name="Montmayeur A."/>
            <person name="Mulrain L."/>
            <person name="Navidi A."/>
            <person name="Naylor J."/>
            <person name="Negash T."/>
            <person name="Nguyen T."/>
            <person name="Nguyen N."/>
            <person name="Nicol R."/>
            <person name="Norbu C."/>
            <person name="Norbu N."/>
            <person name="Novod N."/>
            <person name="O'Neill B."/>
            <person name="Osman S."/>
            <person name="Markiewicz E."/>
            <person name="Oyono O.L."/>
            <person name="Patti C."/>
            <person name="Phunkhang P."/>
            <person name="Pierre F."/>
            <person name="Priest M."/>
            <person name="Raghuraman S."/>
            <person name="Rege F."/>
            <person name="Reyes R."/>
            <person name="Rise C."/>
            <person name="Rogov P."/>
            <person name="Ross K."/>
            <person name="Ryan E."/>
            <person name="Settipalli S."/>
            <person name="Shea T."/>
            <person name="Sherpa N."/>
            <person name="Shi L."/>
            <person name="Shih D."/>
            <person name="Sparrow T."/>
            <person name="Spaulding J."/>
            <person name="Stalker J."/>
            <person name="Stange-Thomann N."/>
            <person name="Stavropoulos S."/>
            <person name="Stone C."/>
            <person name="Strader C."/>
            <person name="Tesfaye S."/>
            <person name="Thomson T."/>
            <person name="Thoulutsang Y."/>
            <person name="Thoulutsang D."/>
            <person name="Topham K."/>
            <person name="Topping I."/>
            <person name="Tsamla T."/>
            <person name="Vassiliev H."/>
            <person name="Vo A."/>
            <person name="Wangchuk T."/>
            <person name="Wangdi T."/>
            <person name="Weiand M."/>
            <person name="Wilkinson J."/>
            <person name="Wilson A."/>
            <person name="Yadav S."/>
            <person name="Young G."/>
            <person name="Yu Q."/>
            <person name="Zembek L."/>
            <person name="Zhong D."/>
            <person name="Zimmer A."/>
            <person name="Zwirko Z."/>
            <person name="Jaffe D.B."/>
            <person name="Alvarez P."/>
            <person name="Brockman W."/>
            <person name="Butler J."/>
            <person name="Chin C."/>
            <person name="Gnerre S."/>
            <person name="Grabherr M."/>
            <person name="Kleber M."/>
            <person name="Mauceli E."/>
            <person name="MacCallum I."/>
        </authorList>
    </citation>
    <scope>NUCLEOTIDE SEQUENCE [LARGE SCALE GENOMIC DNA]</scope>
    <source>
        <strain evidence="3">Tucson 15010-1051.87</strain>
    </source>
</reference>
<dbReference type="OrthoDB" id="7869073at2759"/>
<dbReference type="InParanoid" id="B4LM03"/>
<feature type="compositionally biased region" description="Low complexity" evidence="1">
    <location>
        <begin position="230"/>
        <end position="243"/>
    </location>
</feature>
<dbReference type="EMBL" id="CH940648">
    <property type="protein sequence ID" value="EDW59923.2"/>
    <property type="molecule type" value="Genomic_DNA"/>
</dbReference>
<feature type="region of interest" description="Disordered" evidence="1">
    <location>
        <begin position="94"/>
        <end position="209"/>
    </location>
</feature>